<reference evidence="5 6" key="1">
    <citation type="submission" date="2019-02" db="EMBL/GenBank/DDBJ databases">
        <title>Genomic Encyclopedia of Type Strains, Phase IV (KMG-IV): sequencing the most valuable type-strain genomes for metagenomic binning, comparative biology and taxonomic classification.</title>
        <authorList>
            <person name="Goeker M."/>
        </authorList>
    </citation>
    <scope>NUCLEOTIDE SEQUENCE [LARGE SCALE GENOMIC DNA]</scope>
    <source>
        <strain evidence="5 6">DSM 18116</strain>
    </source>
</reference>
<evidence type="ECO:0000256" key="2">
    <source>
        <dbReference type="ARBA" id="ARBA00022840"/>
    </source>
</evidence>
<keyword evidence="2" id="KW-0067">ATP-binding</keyword>
<dbReference type="AlphaFoldDB" id="A0A4Q7N1J3"/>
<evidence type="ECO:0000313" key="5">
    <source>
        <dbReference type="EMBL" id="RZS75062.1"/>
    </source>
</evidence>
<dbReference type="Gene3D" id="1.10.1420.10">
    <property type="match status" value="1"/>
</dbReference>
<feature type="domain" description="DNA mismatch repair proteins mutS family" evidence="4">
    <location>
        <begin position="258"/>
        <end position="447"/>
    </location>
</feature>
<dbReference type="InterPro" id="IPR045076">
    <property type="entry name" value="MutS"/>
</dbReference>
<dbReference type="Pfam" id="PF00488">
    <property type="entry name" value="MutS_V"/>
    <property type="match status" value="1"/>
</dbReference>
<organism evidence="5 6">
    <name type="scientific">Pseudobacter ginsenosidimutans</name>
    <dbReference type="NCBI Taxonomy" id="661488"/>
    <lineage>
        <taxon>Bacteria</taxon>
        <taxon>Pseudomonadati</taxon>
        <taxon>Bacteroidota</taxon>
        <taxon>Chitinophagia</taxon>
        <taxon>Chitinophagales</taxon>
        <taxon>Chitinophagaceae</taxon>
        <taxon>Pseudobacter</taxon>
    </lineage>
</organism>
<dbReference type="InterPro" id="IPR036187">
    <property type="entry name" value="DNA_mismatch_repair_MutS_sf"/>
</dbReference>
<evidence type="ECO:0000256" key="3">
    <source>
        <dbReference type="ARBA" id="ARBA00023125"/>
    </source>
</evidence>
<comment type="caution">
    <text evidence="5">The sequence shown here is derived from an EMBL/GenBank/DDBJ whole genome shotgun (WGS) entry which is preliminary data.</text>
</comment>
<dbReference type="Proteomes" id="UP000293874">
    <property type="component" value="Unassembled WGS sequence"/>
</dbReference>
<sequence length="451" mass="51052">MSLVIDQQTLDDLRVFGNKEKGSIYSIYNRTHTRGGAELLEQLFRYPLANRQQINDRSKIIRYFMQNQTAFPFKGELFDAAEQYLSETDNRKLLYRHENDIGRKFNQFIGADNEYQQLLRGLCSVVEILIRLQQFLATMPVSSTSMPLSEELRQLSLSLQSPALKEMAGLKLPLKPDFATTALWDKIIRQEEMQQIRKIFYGIYMLDVLISAAAVAKNRGFVTAEATDSMQRELLLEGVYHPQLPKPVSNNLTMLPGSNIVFLTGANMAGKSTFMKSVGIAMFLAHIGFPVPAARMVFSVCDALLTTINLPDNLAMGYSHFYTEVLRVKKMAQQLKRCRNLFIIFDELFRGTNVKDAGEATIEVTAAFASQPNCMFIVSTHIMEAGEELAKNCSNIQFLYLPSEVRNGATQYSYQLQKGISADRHGMIIIQHEGILEMLEKGKSKIRAHEL</sequence>
<evidence type="ECO:0000313" key="6">
    <source>
        <dbReference type="Proteomes" id="UP000293874"/>
    </source>
</evidence>
<evidence type="ECO:0000256" key="1">
    <source>
        <dbReference type="ARBA" id="ARBA00022741"/>
    </source>
</evidence>
<dbReference type="SUPFAM" id="SSF52540">
    <property type="entry name" value="P-loop containing nucleoside triphosphate hydrolases"/>
    <property type="match status" value="1"/>
</dbReference>
<dbReference type="SUPFAM" id="SSF48334">
    <property type="entry name" value="DNA repair protein MutS, domain III"/>
    <property type="match status" value="1"/>
</dbReference>
<name>A0A4Q7N1J3_9BACT</name>
<dbReference type="OrthoDB" id="1097361at2"/>
<dbReference type="RefSeq" id="WP_130539470.1">
    <property type="nucleotide sequence ID" value="NZ_CP042431.1"/>
</dbReference>
<dbReference type="InterPro" id="IPR027417">
    <property type="entry name" value="P-loop_NTPase"/>
</dbReference>
<dbReference type="GO" id="GO:0006298">
    <property type="term" value="P:mismatch repair"/>
    <property type="evidence" value="ECO:0007669"/>
    <property type="project" value="InterPro"/>
</dbReference>
<protein>
    <submittedName>
        <fullName evidence="5">MutS-like protein</fullName>
    </submittedName>
</protein>
<dbReference type="PANTHER" id="PTHR11361:SF99">
    <property type="entry name" value="DNA MISMATCH REPAIR PROTEIN"/>
    <property type="match status" value="1"/>
</dbReference>
<proteinExistence type="predicted"/>
<dbReference type="SMART" id="SM00534">
    <property type="entry name" value="MUTSac"/>
    <property type="match status" value="1"/>
</dbReference>
<dbReference type="PANTHER" id="PTHR11361">
    <property type="entry name" value="DNA MISMATCH REPAIR PROTEIN MUTS FAMILY MEMBER"/>
    <property type="match status" value="1"/>
</dbReference>
<dbReference type="InterPro" id="IPR007696">
    <property type="entry name" value="DNA_mismatch_repair_MutS_core"/>
</dbReference>
<dbReference type="EMBL" id="SGXA01000001">
    <property type="protein sequence ID" value="RZS75062.1"/>
    <property type="molecule type" value="Genomic_DNA"/>
</dbReference>
<accession>A0A4Q7N1J3</accession>
<dbReference type="InterPro" id="IPR000432">
    <property type="entry name" value="DNA_mismatch_repair_MutS_C"/>
</dbReference>
<dbReference type="Pfam" id="PF05192">
    <property type="entry name" value="MutS_III"/>
    <property type="match status" value="1"/>
</dbReference>
<keyword evidence="1" id="KW-0547">Nucleotide-binding</keyword>
<dbReference type="Gene3D" id="3.40.50.300">
    <property type="entry name" value="P-loop containing nucleotide triphosphate hydrolases"/>
    <property type="match status" value="1"/>
</dbReference>
<keyword evidence="3" id="KW-0238">DNA-binding</keyword>
<gene>
    <name evidence="5" type="ORF">EV199_0921</name>
</gene>
<dbReference type="GO" id="GO:0005524">
    <property type="term" value="F:ATP binding"/>
    <property type="evidence" value="ECO:0007669"/>
    <property type="project" value="UniProtKB-KW"/>
</dbReference>
<dbReference type="GO" id="GO:0030983">
    <property type="term" value="F:mismatched DNA binding"/>
    <property type="evidence" value="ECO:0007669"/>
    <property type="project" value="InterPro"/>
</dbReference>
<keyword evidence="6" id="KW-1185">Reference proteome</keyword>
<evidence type="ECO:0000259" key="4">
    <source>
        <dbReference type="SMART" id="SM00534"/>
    </source>
</evidence>
<dbReference type="GO" id="GO:0140664">
    <property type="term" value="F:ATP-dependent DNA damage sensor activity"/>
    <property type="evidence" value="ECO:0007669"/>
    <property type="project" value="InterPro"/>
</dbReference>